<evidence type="ECO:0000313" key="3">
    <source>
        <dbReference type="EMBL" id="RKP49097.1"/>
    </source>
</evidence>
<dbReference type="Proteomes" id="UP000280434">
    <property type="component" value="Unassembled WGS sequence"/>
</dbReference>
<reference evidence="3 4" key="1">
    <citation type="submission" date="2018-10" db="EMBL/GenBank/DDBJ databases">
        <title>Paraburkholderia sp. 7MK8-2, isolated from soil.</title>
        <authorList>
            <person name="Gao Z.-H."/>
            <person name="Qiu L.-H."/>
        </authorList>
    </citation>
    <scope>NUCLEOTIDE SEQUENCE [LARGE SCALE GENOMIC DNA]</scope>
    <source>
        <strain evidence="3 4">7MK8-2</strain>
    </source>
</reference>
<dbReference type="Gene3D" id="3.30.2310.20">
    <property type="entry name" value="RelE-like"/>
    <property type="match status" value="1"/>
</dbReference>
<dbReference type="OrthoDB" id="9798046at2"/>
<protein>
    <submittedName>
        <fullName evidence="3">Type II toxin-antitoxin system RelE/ParE family toxin</fullName>
    </submittedName>
</protein>
<accession>A0A494XE78</accession>
<dbReference type="InterPro" id="IPR007712">
    <property type="entry name" value="RelE/ParE_toxin"/>
</dbReference>
<gene>
    <name evidence="3" type="ORF">D7S89_09850</name>
</gene>
<dbReference type="RefSeq" id="WP_121277486.1">
    <property type="nucleotide sequence ID" value="NZ_RBZV01000003.1"/>
</dbReference>
<evidence type="ECO:0000256" key="2">
    <source>
        <dbReference type="ARBA" id="ARBA00022649"/>
    </source>
</evidence>
<evidence type="ECO:0000256" key="1">
    <source>
        <dbReference type="ARBA" id="ARBA00006226"/>
    </source>
</evidence>
<proteinExistence type="inferred from homology"/>
<dbReference type="InterPro" id="IPR051803">
    <property type="entry name" value="TA_system_RelE-like_toxin"/>
</dbReference>
<dbReference type="NCBIfam" id="TIGR02385">
    <property type="entry name" value="RelE_StbE"/>
    <property type="match status" value="1"/>
</dbReference>
<keyword evidence="4" id="KW-1185">Reference proteome</keyword>
<organism evidence="3 4">
    <name type="scientific">Trinickia fusca</name>
    <dbReference type="NCBI Taxonomy" id="2419777"/>
    <lineage>
        <taxon>Bacteria</taxon>
        <taxon>Pseudomonadati</taxon>
        <taxon>Pseudomonadota</taxon>
        <taxon>Betaproteobacteria</taxon>
        <taxon>Burkholderiales</taxon>
        <taxon>Burkholderiaceae</taxon>
        <taxon>Trinickia</taxon>
    </lineage>
</organism>
<sequence>MRVIWTSEAQQDRNDVRERIAADNPRAALRMDQLFSDAVTKLADFPNVGRLGEITGTRELIPHESYRIVYEAVDDTVWVLAVVHTARQWPPVA</sequence>
<dbReference type="AlphaFoldDB" id="A0A494XE78"/>
<name>A0A494XE78_9BURK</name>
<dbReference type="InterPro" id="IPR035093">
    <property type="entry name" value="RelE/ParE_toxin_dom_sf"/>
</dbReference>
<comment type="caution">
    <text evidence="3">The sequence shown here is derived from an EMBL/GenBank/DDBJ whole genome shotgun (WGS) entry which is preliminary data.</text>
</comment>
<evidence type="ECO:0000313" key="4">
    <source>
        <dbReference type="Proteomes" id="UP000280434"/>
    </source>
</evidence>
<dbReference type="EMBL" id="RBZV01000003">
    <property type="protein sequence ID" value="RKP49097.1"/>
    <property type="molecule type" value="Genomic_DNA"/>
</dbReference>
<dbReference type="Pfam" id="PF05016">
    <property type="entry name" value="ParE_toxin"/>
    <property type="match status" value="1"/>
</dbReference>
<dbReference type="PANTHER" id="PTHR33755:SF6">
    <property type="entry name" value="PLASMID STABILIZATION SYSTEM PROTEIN"/>
    <property type="match status" value="1"/>
</dbReference>
<dbReference type="PANTHER" id="PTHR33755">
    <property type="entry name" value="TOXIN PARE1-RELATED"/>
    <property type="match status" value="1"/>
</dbReference>
<comment type="similarity">
    <text evidence="1">Belongs to the RelE toxin family.</text>
</comment>
<keyword evidence="2" id="KW-1277">Toxin-antitoxin system</keyword>